<proteinExistence type="predicted"/>
<protein>
    <submittedName>
        <fullName evidence="2">Uncharacterized protein</fullName>
    </submittedName>
</protein>
<dbReference type="WBParaSite" id="L893_g29170.t1">
    <property type="protein sequence ID" value="L893_g29170.t1"/>
    <property type="gene ID" value="L893_g29170"/>
</dbReference>
<sequence length="110" mass="12385">MPILSIRITFGPPCKRLLDGRFTVDASAAGWTEEHAKDVLVVVAYLVPRSVLWRPASYDVFSDQFFGQFILAFYVKGSRTPAELNNIFKGSKEDLQGSAMFSSKRNFVYV</sequence>
<accession>A0A1I7ZSH2</accession>
<evidence type="ECO:0000313" key="1">
    <source>
        <dbReference type="Proteomes" id="UP000095287"/>
    </source>
</evidence>
<keyword evidence="1" id="KW-1185">Reference proteome</keyword>
<organism evidence="1 2">
    <name type="scientific">Steinernema glaseri</name>
    <dbReference type="NCBI Taxonomy" id="37863"/>
    <lineage>
        <taxon>Eukaryota</taxon>
        <taxon>Metazoa</taxon>
        <taxon>Ecdysozoa</taxon>
        <taxon>Nematoda</taxon>
        <taxon>Chromadorea</taxon>
        <taxon>Rhabditida</taxon>
        <taxon>Tylenchina</taxon>
        <taxon>Panagrolaimomorpha</taxon>
        <taxon>Strongyloidoidea</taxon>
        <taxon>Steinernematidae</taxon>
        <taxon>Steinernema</taxon>
    </lineage>
</organism>
<dbReference type="Proteomes" id="UP000095287">
    <property type="component" value="Unplaced"/>
</dbReference>
<evidence type="ECO:0000313" key="2">
    <source>
        <dbReference type="WBParaSite" id="L893_g29170.t1"/>
    </source>
</evidence>
<dbReference type="AlphaFoldDB" id="A0A1I7ZSH2"/>
<name>A0A1I7ZSH2_9BILA</name>
<reference evidence="2" key="1">
    <citation type="submission" date="2016-11" db="UniProtKB">
        <authorList>
            <consortium name="WormBaseParasite"/>
        </authorList>
    </citation>
    <scope>IDENTIFICATION</scope>
</reference>